<evidence type="ECO:0000313" key="7">
    <source>
        <dbReference type="Proteomes" id="UP000050398"/>
    </source>
</evidence>
<dbReference type="InterPro" id="IPR011004">
    <property type="entry name" value="Trimer_LpxA-like_sf"/>
</dbReference>
<dbReference type="PANTHER" id="PTHR43300:SF7">
    <property type="entry name" value="UDP-N-ACETYLBACILLOSAMINE N-ACETYLTRANSFERASE"/>
    <property type="match status" value="1"/>
</dbReference>
<reference evidence="6 7" key="1">
    <citation type="submission" date="2015-08" db="EMBL/GenBank/DDBJ databases">
        <title>Draft Genome Sequence of Bacillus vietnamensis UCD-SED5.</title>
        <authorList>
            <person name="Lee R.D."/>
            <person name="Jospin G."/>
            <person name="Lang J.M."/>
            <person name="Coil D.A."/>
            <person name="Eisen J.A."/>
        </authorList>
    </citation>
    <scope>NUCLEOTIDE SEQUENCE [LARGE SCALE GENOMIC DNA]</scope>
    <source>
        <strain evidence="6 7">UCD-SED5</strain>
    </source>
</reference>
<dbReference type="InterPro" id="IPR001451">
    <property type="entry name" value="Hexapep"/>
</dbReference>
<feature type="site" description="Increases basicity of active site His" evidence="3">
    <location>
        <position position="135"/>
    </location>
</feature>
<dbReference type="GO" id="GO:0016740">
    <property type="term" value="F:transferase activity"/>
    <property type="evidence" value="ECO:0007669"/>
    <property type="project" value="UniProtKB-KW"/>
</dbReference>
<accession>A0A0P6WAM0</accession>
<dbReference type="PROSITE" id="PS00101">
    <property type="entry name" value="HEXAPEP_TRANSFERASES"/>
    <property type="match status" value="1"/>
</dbReference>
<keyword evidence="1 6" id="KW-0808">Transferase</keyword>
<evidence type="ECO:0000256" key="2">
    <source>
        <dbReference type="ARBA" id="ARBA00022737"/>
    </source>
</evidence>
<dbReference type="InterPro" id="IPR050179">
    <property type="entry name" value="Trans_hexapeptide_repeat"/>
</dbReference>
<feature type="binding site" evidence="4">
    <location>
        <position position="143"/>
    </location>
    <ligand>
        <name>acetyl-CoA</name>
        <dbReference type="ChEBI" id="CHEBI:57288"/>
    </ligand>
</feature>
<sequence>MKVMMIGNGGHSKVVQEMVARQGEYKVHAIVDDKYQSEEIVDGIVYAPLTSIHRILEKEMKVVVAIGSNMVRKHVVRKLKLPGERYLTVIDPTAVVSNSATVGNGTVVMPKAVINADAHIHDHCIINTGAVIEHDNSVWDYSHISPQATLTGNVTIDEGVHIGAAVTIIPGVKVGEWSIIGAGATVIRSVPAHSKAVGTPARIIDRGLGVVKDIM</sequence>
<comment type="caution">
    <text evidence="6">The sequence shown here is derived from an EMBL/GenBank/DDBJ whole genome shotgun (WGS) entry which is preliminary data.</text>
</comment>
<dbReference type="NCBIfam" id="TIGR03570">
    <property type="entry name" value="NeuD_NnaD"/>
    <property type="match status" value="1"/>
</dbReference>
<dbReference type="Proteomes" id="UP000050398">
    <property type="component" value="Unassembled WGS sequence"/>
</dbReference>
<evidence type="ECO:0000256" key="1">
    <source>
        <dbReference type="ARBA" id="ARBA00022679"/>
    </source>
</evidence>
<evidence type="ECO:0000259" key="5">
    <source>
        <dbReference type="Pfam" id="PF17836"/>
    </source>
</evidence>
<feature type="domain" description="PglD N-terminal" evidence="5">
    <location>
        <begin position="2"/>
        <end position="79"/>
    </location>
</feature>
<dbReference type="Gene3D" id="3.40.50.20">
    <property type="match status" value="1"/>
</dbReference>
<dbReference type="PANTHER" id="PTHR43300">
    <property type="entry name" value="ACETYLTRANSFERASE"/>
    <property type="match status" value="1"/>
</dbReference>
<dbReference type="Pfam" id="PF00132">
    <property type="entry name" value="Hexapep"/>
    <property type="match status" value="2"/>
</dbReference>
<keyword evidence="2" id="KW-0677">Repeat</keyword>
<protein>
    <submittedName>
        <fullName evidence="6">Acetyltransferase</fullName>
    </submittedName>
</protein>
<gene>
    <name evidence="6" type="ORF">AM506_20440</name>
</gene>
<dbReference type="AlphaFoldDB" id="A0A0P6WAM0"/>
<evidence type="ECO:0000256" key="4">
    <source>
        <dbReference type="PIRSR" id="PIRSR620019-2"/>
    </source>
</evidence>
<evidence type="ECO:0000256" key="3">
    <source>
        <dbReference type="PIRSR" id="PIRSR620019-1"/>
    </source>
</evidence>
<dbReference type="Pfam" id="PF17836">
    <property type="entry name" value="PglD_N"/>
    <property type="match status" value="1"/>
</dbReference>
<dbReference type="CDD" id="cd03360">
    <property type="entry name" value="LbH_AT_putative"/>
    <property type="match status" value="1"/>
</dbReference>
<dbReference type="InterPro" id="IPR041561">
    <property type="entry name" value="PglD_N"/>
</dbReference>
<dbReference type="SUPFAM" id="SSF51161">
    <property type="entry name" value="Trimeric LpxA-like enzymes"/>
    <property type="match status" value="1"/>
</dbReference>
<feature type="active site" description="Proton acceptor" evidence="3">
    <location>
        <position position="134"/>
    </location>
</feature>
<dbReference type="Gene3D" id="2.160.10.10">
    <property type="entry name" value="Hexapeptide repeat proteins"/>
    <property type="match status" value="1"/>
</dbReference>
<dbReference type="InterPro" id="IPR018357">
    <property type="entry name" value="Hexapep_transf_CS"/>
</dbReference>
<feature type="binding site" evidence="4">
    <location>
        <position position="67"/>
    </location>
    <ligand>
        <name>substrate</name>
    </ligand>
</feature>
<dbReference type="PATRIC" id="fig|218284.4.peg.2618"/>
<dbReference type="InterPro" id="IPR020019">
    <property type="entry name" value="AcTrfase_PglD-like"/>
</dbReference>
<evidence type="ECO:0000313" key="6">
    <source>
        <dbReference type="EMBL" id="KPL57771.1"/>
    </source>
</evidence>
<proteinExistence type="predicted"/>
<name>A0A0P6WAM0_9BACI</name>
<organism evidence="6 7">
    <name type="scientific">Rossellomorea vietnamensis</name>
    <dbReference type="NCBI Taxonomy" id="218284"/>
    <lineage>
        <taxon>Bacteria</taxon>
        <taxon>Bacillati</taxon>
        <taxon>Bacillota</taxon>
        <taxon>Bacilli</taxon>
        <taxon>Bacillales</taxon>
        <taxon>Bacillaceae</taxon>
        <taxon>Rossellomorea</taxon>
    </lineage>
</organism>
<dbReference type="EMBL" id="LIXZ01000027">
    <property type="protein sequence ID" value="KPL57771.1"/>
    <property type="molecule type" value="Genomic_DNA"/>
</dbReference>